<evidence type="ECO:0000313" key="3">
    <source>
        <dbReference type="Proteomes" id="UP000746612"/>
    </source>
</evidence>
<dbReference type="Pfam" id="PF13391">
    <property type="entry name" value="HNH_2"/>
    <property type="match status" value="1"/>
</dbReference>
<evidence type="ECO:0000313" key="2">
    <source>
        <dbReference type="EMBL" id="CAG1989845.1"/>
    </source>
</evidence>
<feature type="domain" description="HNH nuclease" evidence="1">
    <location>
        <begin position="138"/>
        <end position="220"/>
    </location>
</feature>
<gene>
    <name evidence="2" type="ORF">MDCFG202_LOCUS307307</name>
</gene>
<accession>A0A9N8RFV0</accession>
<dbReference type="InterPro" id="IPR003615">
    <property type="entry name" value="HNH_nuc"/>
</dbReference>
<sequence length="555" mass="61346">MSLFGKAKTSVESFLDPGNCQHALRRARVINTTIKRVYPTYEMDHDQLSVIVLNPELVDLQDMRFTTAENIIEEINRHIVLSNQYITSSTAAAIQPIVNPDIINKPLGDDDTIKQGATGVKRKSDLKDKVYKRDDHKCIVSGLAHPEAAHLLPVSAVNTRTALSVTADCWKIIPNLLSIEFYDRYVSNIHNAVGFEVPANLISLAPHVHDFLDRGFWAFEPDSFKEQHNQRQKKVSLDDEHDNSVSFIFDTVGQLGGSGFKARRPADGSGYIGVRMEGGDKVKTGQKFKIHHESIEQAELLRRAQSFSLESTPHTSSTGCRTINVPMPALHSKLVALPDNLEDQWIDEFGESLPFHSTCSCFLSSSLPTRTVHASAGPETIIEKSTSIDKIYGDTVTLTITTAATVNTRKTVTQTTVVERTVSIETRTVHEDVTQTVLSTPTAQSPITRLMVNDDVKQVTKEIAVIDTITLYGITAGHTWMEVTRTQDIYGLRTKLFPVVQTIDITETSNSILPTTTVETTVDITSTALSTADETVYDAFTSIVPVAATDMKKFT</sequence>
<name>A0A9N8RFV0_GIBZA</name>
<proteinExistence type="predicted"/>
<protein>
    <recommendedName>
        <fullName evidence="1">HNH nuclease domain-containing protein</fullName>
    </recommendedName>
</protein>
<dbReference type="EMBL" id="CAJPIJ010000146">
    <property type="protein sequence ID" value="CAG1989845.1"/>
    <property type="molecule type" value="Genomic_DNA"/>
</dbReference>
<comment type="caution">
    <text evidence="2">The sequence shown here is derived from an EMBL/GenBank/DDBJ whole genome shotgun (WGS) entry which is preliminary data.</text>
</comment>
<dbReference type="AlphaFoldDB" id="A0A9N8RFV0"/>
<reference evidence="2" key="1">
    <citation type="submission" date="2021-03" db="EMBL/GenBank/DDBJ databases">
        <authorList>
            <person name="Alouane T."/>
            <person name="Langin T."/>
            <person name="Bonhomme L."/>
        </authorList>
    </citation>
    <scope>NUCLEOTIDE SEQUENCE</scope>
    <source>
        <strain evidence="2">MDC_Fg202</strain>
    </source>
</reference>
<evidence type="ECO:0000259" key="1">
    <source>
        <dbReference type="Pfam" id="PF13391"/>
    </source>
</evidence>
<dbReference type="Proteomes" id="UP000746612">
    <property type="component" value="Unassembled WGS sequence"/>
</dbReference>
<organism evidence="2 3">
    <name type="scientific">Gibberella zeae</name>
    <name type="common">Wheat head blight fungus</name>
    <name type="synonym">Fusarium graminearum</name>
    <dbReference type="NCBI Taxonomy" id="5518"/>
    <lineage>
        <taxon>Eukaryota</taxon>
        <taxon>Fungi</taxon>
        <taxon>Dikarya</taxon>
        <taxon>Ascomycota</taxon>
        <taxon>Pezizomycotina</taxon>
        <taxon>Sordariomycetes</taxon>
        <taxon>Hypocreomycetidae</taxon>
        <taxon>Hypocreales</taxon>
        <taxon>Nectriaceae</taxon>
        <taxon>Fusarium</taxon>
    </lineage>
</organism>